<dbReference type="InterPro" id="IPR000792">
    <property type="entry name" value="Tscrpt_reg_LuxR_C"/>
</dbReference>
<dbReference type="EMBL" id="CP072829">
    <property type="protein sequence ID" value="QTU84074.1"/>
    <property type="molecule type" value="Genomic_DNA"/>
</dbReference>
<evidence type="ECO:0000256" key="3">
    <source>
        <dbReference type="ARBA" id="ARBA00023163"/>
    </source>
</evidence>
<dbReference type="GO" id="GO:0003677">
    <property type="term" value="F:DNA binding"/>
    <property type="evidence" value="ECO:0007669"/>
    <property type="project" value="UniProtKB-KW"/>
</dbReference>
<dbReference type="PANTHER" id="PTHR44688">
    <property type="entry name" value="DNA-BINDING TRANSCRIPTIONAL ACTIVATOR DEVR_DOSR"/>
    <property type="match status" value="1"/>
</dbReference>
<proteinExistence type="predicted"/>
<keyword evidence="3" id="KW-0804">Transcription</keyword>
<accession>A0A9E6MPK6</accession>
<evidence type="ECO:0000256" key="4">
    <source>
        <dbReference type="SAM" id="Phobius"/>
    </source>
</evidence>
<dbReference type="CDD" id="cd06170">
    <property type="entry name" value="LuxR_C_like"/>
    <property type="match status" value="1"/>
</dbReference>
<dbReference type="InterPro" id="IPR036388">
    <property type="entry name" value="WH-like_DNA-bd_sf"/>
</dbReference>
<dbReference type="EMBL" id="WPCR01000022">
    <property type="protein sequence ID" value="NHM15020.1"/>
    <property type="molecule type" value="Genomic_DNA"/>
</dbReference>
<evidence type="ECO:0000256" key="2">
    <source>
        <dbReference type="ARBA" id="ARBA00023125"/>
    </source>
</evidence>
<organism evidence="7 9">
    <name type="scientific">Xiamenia xianingshaonis</name>
    <dbReference type="NCBI Taxonomy" id="2682776"/>
    <lineage>
        <taxon>Bacteria</taxon>
        <taxon>Bacillati</taxon>
        <taxon>Actinomycetota</taxon>
        <taxon>Coriobacteriia</taxon>
        <taxon>Eggerthellales</taxon>
        <taxon>Eggerthellaceae</taxon>
        <taxon>Xiamenia</taxon>
    </lineage>
</organism>
<keyword evidence="4" id="KW-0812">Transmembrane</keyword>
<feature type="transmembrane region" description="Helical" evidence="4">
    <location>
        <begin position="171"/>
        <end position="194"/>
    </location>
</feature>
<evidence type="ECO:0000313" key="9">
    <source>
        <dbReference type="Proteomes" id="UP000671910"/>
    </source>
</evidence>
<feature type="transmembrane region" description="Helical" evidence="4">
    <location>
        <begin position="128"/>
        <end position="150"/>
    </location>
</feature>
<feature type="transmembrane region" description="Helical" evidence="4">
    <location>
        <begin position="6"/>
        <end position="27"/>
    </location>
</feature>
<evidence type="ECO:0000313" key="8">
    <source>
        <dbReference type="Proteomes" id="UP000636394"/>
    </source>
</evidence>
<dbReference type="SUPFAM" id="SSF46894">
    <property type="entry name" value="C-terminal effector domain of the bipartite response regulators"/>
    <property type="match status" value="1"/>
</dbReference>
<feature type="transmembrane region" description="Helical" evidence="4">
    <location>
        <begin position="66"/>
        <end position="92"/>
    </location>
</feature>
<dbReference type="AlphaFoldDB" id="A0A9E6MPK6"/>
<dbReference type="Pfam" id="PF00196">
    <property type="entry name" value="GerE"/>
    <property type="match status" value="1"/>
</dbReference>
<dbReference type="Proteomes" id="UP000636394">
    <property type="component" value="Unassembled WGS sequence"/>
</dbReference>
<dbReference type="PRINTS" id="PR00038">
    <property type="entry name" value="HTHLUXR"/>
</dbReference>
<evidence type="ECO:0000259" key="5">
    <source>
        <dbReference type="PROSITE" id="PS50043"/>
    </source>
</evidence>
<feature type="domain" description="HTH luxR-type" evidence="5">
    <location>
        <begin position="253"/>
        <end position="318"/>
    </location>
</feature>
<dbReference type="PROSITE" id="PS50043">
    <property type="entry name" value="HTH_LUXR_2"/>
    <property type="match status" value="1"/>
</dbReference>
<keyword evidence="1" id="KW-0805">Transcription regulation</keyword>
<reference evidence="6 8" key="1">
    <citation type="submission" date="2019-11" db="EMBL/GenBank/DDBJ databases">
        <title>Eggerthellaceae novel genus isolated from the rectal contents of marmort.</title>
        <authorList>
            <person name="Zhang G."/>
        </authorList>
    </citation>
    <scope>NUCLEOTIDE SEQUENCE [LARGE SCALE GENOMIC DNA]</scope>
    <source>
        <strain evidence="8">zg-886</strain>
        <strain evidence="6">Zg-886</strain>
    </source>
</reference>
<protein>
    <submittedName>
        <fullName evidence="7">Helix-turn-helix transcriptional regulator</fullName>
    </submittedName>
</protein>
<dbReference type="PANTHER" id="PTHR44688:SF16">
    <property type="entry name" value="DNA-BINDING TRANSCRIPTIONAL ACTIVATOR DEVR_DOSR"/>
    <property type="match status" value="1"/>
</dbReference>
<sequence>MSLVLFHQTLLVLLVSILVASTCLSAYLVSRRKILLYAFVGFLFYFFDIAYVFQDEYHMLIGGDPGLYLVIRSLVVVVTGAGSLTALWWALCEKLGVSSRRLRIVPTVVFVVASFAMLMLPEGGMQRFLFYSVRAAYGLWMLAYLVYAYFTTKNEMVRSVVSQRWLFFGALLLLDLAVIAEDWACFIVIDASFIELGPITLSTERNYAEEAAMLVVAFVAFRGASRTLALRFERPPHGGVVRQSENFDDILRQYSYEHSLSDRERQVLVMVLEGKDNQNIASELSLALSTVKVHVHNILQKTKNANRQELIQDVWRLM</sequence>
<dbReference type="PROSITE" id="PS00622">
    <property type="entry name" value="HTH_LUXR_1"/>
    <property type="match status" value="1"/>
</dbReference>
<feature type="transmembrane region" description="Helical" evidence="4">
    <location>
        <begin position="104"/>
        <end position="122"/>
    </location>
</feature>
<gene>
    <name evidence="6" type="ORF">GMI68_09710</name>
    <name evidence="7" type="ORF">J7S26_06885</name>
</gene>
<evidence type="ECO:0000313" key="6">
    <source>
        <dbReference type="EMBL" id="NHM15020.1"/>
    </source>
</evidence>
<keyword evidence="2" id="KW-0238">DNA-binding</keyword>
<keyword evidence="4" id="KW-0472">Membrane</keyword>
<evidence type="ECO:0000313" key="7">
    <source>
        <dbReference type="EMBL" id="QTU84074.1"/>
    </source>
</evidence>
<dbReference type="SMART" id="SM00421">
    <property type="entry name" value="HTH_LUXR"/>
    <property type="match status" value="1"/>
</dbReference>
<name>A0A9E6MPK6_9ACTN</name>
<reference evidence="7" key="2">
    <citation type="submission" date="2021-04" db="EMBL/GenBank/DDBJ databases">
        <title>Novel species in family Eggerthellaceae.</title>
        <authorList>
            <person name="Zhang G."/>
        </authorList>
    </citation>
    <scope>NUCLEOTIDE SEQUENCE</scope>
    <source>
        <strain evidence="7">Zg-886</strain>
    </source>
</reference>
<dbReference type="Gene3D" id="1.10.10.10">
    <property type="entry name" value="Winged helix-like DNA-binding domain superfamily/Winged helix DNA-binding domain"/>
    <property type="match status" value="1"/>
</dbReference>
<dbReference type="InterPro" id="IPR016032">
    <property type="entry name" value="Sig_transdc_resp-reg_C-effctor"/>
</dbReference>
<dbReference type="RefSeq" id="WP_166340540.1">
    <property type="nucleotide sequence ID" value="NZ_CP072829.1"/>
</dbReference>
<keyword evidence="8" id="KW-1185">Reference proteome</keyword>
<evidence type="ECO:0000256" key="1">
    <source>
        <dbReference type="ARBA" id="ARBA00023015"/>
    </source>
</evidence>
<keyword evidence="4" id="KW-1133">Transmembrane helix</keyword>
<feature type="transmembrane region" description="Helical" evidence="4">
    <location>
        <begin position="34"/>
        <end position="54"/>
    </location>
</feature>
<dbReference type="Proteomes" id="UP000671910">
    <property type="component" value="Chromosome"/>
</dbReference>
<dbReference type="KEGG" id="ebz:J7S26_06885"/>
<dbReference type="GO" id="GO:0006355">
    <property type="term" value="P:regulation of DNA-templated transcription"/>
    <property type="evidence" value="ECO:0007669"/>
    <property type="project" value="InterPro"/>
</dbReference>